<feature type="compositionally biased region" description="Acidic residues" evidence="1">
    <location>
        <begin position="149"/>
        <end position="161"/>
    </location>
</feature>
<protein>
    <submittedName>
        <fullName evidence="2">Uncharacterized protein</fullName>
    </submittedName>
</protein>
<evidence type="ECO:0000313" key="3">
    <source>
        <dbReference type="Proteomes" id="UP000275385"/>
    </source>
</evidence>
<feature type="compositionally biased region" description="Basic and acidic residues" evidence="1">
    <location>
        <begin position="163"/>
        <end position="172"/>
    </location>
</feature>
<feature type="region of interest" description="Disordered" evidence="1">
    <location>
        <begin position="32"/>
        <end position="79"/>
    </location>
</feature>
<dbReference type="Proteomes" id="UP000275385">
    <property type="component" value="Unassembled WGS sequence"/>
</dbReference>
<gene>
    <name evidence="2" type="ORF">DL546_008326</name>
</gene>
<sequence>MANNLRLLMLGLRTVAENDEKMMLAIDCHDPNLTTDQAPTGLATPGKSALEKELSGDEQPITPESLGHRKDNGASVVPSQSLGNSLLRWVTIVEQQEKFLASDLCAYDTDTSYADTTTVDFSTSSVGPPEPSPDSSPKKARKRKHQDIVDDSDDGDNDMDWMGDTKRQETSF</sequence>
<dbReference type="EMBL" id="QVQW01000016">
    <property type="protein sequence ID" value="RKU46170.1"/>
    <property type="molecule type" value="Genomic_DNA"/>
</dbReference>
<name>A0A420YEP4_9PEZI</name>
<accession>A0A420YEP4</accession>
<evidence type="ECO:0000313" key="2">
    <source>
        <dbReference type="EMBL" id="RKU46170.1"/>
    </source>
</evidence>
<reference evidence="2 3" key="1">
    <citation type="submission" date="2018-08" db="EMBL/GenBank/DDBJ databases">
        <title>Draft genome of the lignicolous fungus Coniochaeta pulveracea.</title>
        <authorList>
            <person name="Borstlap C.J."/>
            <person name="De Witt R.N."/>
            <person name="Botha A."/>
            <person name="Volschenk H."/>
        </authorList>
    </citation>
    <scope>NUCLEOTIDE SEQUENCE [LARGE SCALE GENOMIC DNA]</scope>
    <source>
        <strain evidence="2 3">CAB683</strain>
    </source>
</reference>
<evidence type="ECO:0000256" key="1">
    <source>
        <dbReference type="SAM" id="MobiDB-lite"/>
    </source>
</evidence>
<feature type="region of interest" description="Disordered" evidence="1">
    <location>
        <begin position="119"/>
        <end position="172"/>
    </location>
</feature>
<comment type="caution">
    <text evidence="2">The sequence shown here is derived from an EMBL/GenBank/DDBJ whole genome shotgun (WGS) entry which is preliminary data.</text>
</comment>
<proteinExistence type="predicted"/>
<keyword evidence="3" id="KW-1185">Reference proteome</keyword>
<organism evidence="2 3">
    <name type="scientific">Coniochaeta pulveracea</name>
    <dbReference type="NCBI Taxonomy" id="177199"/>
    <lineage>
        <taxon>Eukaryota</taxon>
        <taxon>Fungi</taxon>
        <taxon>Dikarya</taxon>
        <taxon>Ascomycota</taxon>
        <taxon>Pezizomycotina</taxon>
        <taxon>Sordariomycetes</taxon>
        <taxon>Sordariomycetidae</taxon>
        <taxon>Coniochaetales</taxon>
        <taxon>Coniochaetaceae</taxon>
        <taxon>Coniochaeta</taxon>
    </lineage>
</organism>
<dbReference type="AlphaFoldDB" id="A0A420YEP4"/>